<dbReference type="Proteomes" id="UP000050700">
    <property type="component" value="Unassembled WGS sequence"/>
</dbReference>
<gene>
    <name evidence="1" type="primary">qorB_2</name>
    <name evidence="1" type="ORF">NTHI1209_00176</name>
</gene>
<reference evidence="1 2" key="1">
    <citation type="submission" date="2014-05" db="EMBL/GenBank/DDBJ databases">
        <title>Methylome analysis of the phasevarions of Haemophilus influenzae.</title>
        <authorList>
            <person name="Atack J.M."/>
            <person name="Fox K.L."/>
            <person name="Power P.M."/>
            <person name="Clark T."/>
            <person name="Jurcisek J."/>
            <person name="Korlach J."/>
            <person name="Bakaletz L.O."/>
            <person name="Jennings M.P."/>
        </authorList>
    </citation>
    <scope>NUCLEOTIDE SEQUENCE [LARGE SCALE GENOMIC DNA]</scope>
    <source>
        <strain evidence="1 2">1209</strain>
    </source>
</reference>
<dbReference type="AlphaFoldDB" id="A0A0D0HU12"/>
<name>A0A0D0HU12_HAEIF</name>
<evidence type="ECO:0000313" key="1">
    <source>
        <dbReference type="EMBL" id="KIS34576.1"/>
    </source>
</evidence>
<organism evidence="1 2">
    <name type="scientific">Haemophilus influenzae</name>
    <dbReference type="NCBI Taxonomy" id="727"/>
    <lineage>
        <taxon>Bacteria</taxon>
        <taxon>Pseudomonadati</taxon>
        <taxon>Pseudomonadota</taxon>
        <taxon>Gammaproteobacteria</taxon>
        <taxon>Pasteurellales</taxon>
        <taxon>Pasteurellaceae</taxon>
        <taxon>Haemophilus</taxon>
    </lineage>
</organism>
<comment type="caution">
    <text evidence="1">The sequence shown here is derived from an EMBL/GenBank/DDBJ whole genome shotgun (WGS) entry which is preliminary data.</text>
</comment>
<keyword evidence="1" id="KW-0560">Oxidoreductase</keyword>
<proteinExistence type="predicted"/>
<accession>A0A0D0HU12</accession>
<sequence length="73" mass="7932">MTDLAVEISKQTGKEIPDVDIPAVDYAVALVQVGLDEGFAGLIAQWDVDTSNGALTCCLKRVWYLVIKNLHLS</sequence>
<dbReference type="Gene3D" id="3.90.25.10">
    <property type="entry name" value="UDP-galactose 4-epimerase, domain 1"/>
    <property type="match status" value="1"/>
</dbReference>
<dbReference type="EC" id="1.6.5.2" evidence="1"/>
<protein>
    <submittedName>
        <fullName evidence="1">Quinone oxidoreductase 2</fullName>
        <ecNumber evidence="1">1.6.5.2</ecNumber>
    </submittedName>
</protein>
<dbReference type="PATRIC" id="fig|727.564.peg.370"/>
<dbReference type="GO" id="GO:0003955">
    <property type="term" value="F:NAD(P)H dehydrogenase (quinone) activity"/>
    <property type="evidence" value="ECO:0007669"/>
    <property type="project" value="UniProtKB-EC"/>
</dbReference>
<evidence type="ECO:0000313" key="2">
    <source>
        <dbReference type="Proteomes" id="UP000050700"/>
    </source>
</evidence>
<dbReference type="EMBL" id="JMQP01000002">
    <property type="protein sequence ID" value="KIS34576.1"/>
    <property type="molecule type" value="Genomic_DNA"/>
</dbReference>